<proteinExistence type="predicted"/>
<comment type="caution">
    <text evidence="1">The sequence shown here is derived from an EMBL/GenBank/DDBJ whole genome shotgun (WGS) entry which is preliminary data.</text>
</comment>
<organism evidence="1 2">
    <name type="scientific">Actinomadura gamaensis</name>
    <dbReference type="NCBI Taxonomy" id="1763541"/>
    <lineage>
        <taxon>Bacteria</taxon>
        <taxon>Bacillati</taxon>
        <taxon>Actinomycetota</taxon>
        <taxon>Actinomycetes</taxon>
        <taxon>Streptosporangiales</taxon>
        <taxon>Thermomonosporaceae</taxon>
        <taxon>Actinomadura</taxon>
    </lineage>
</organism>
<dbReference type="RefSeq" id="WP_378258752.1">
    <property type="nucleotide sequence ID" value="NZ_JBHSIT010000007.1"/>
</dbReference>
<protein>
    <submittedName>
        <fullName evidence="1">Uncharacterized protein</fullName>
    </submittedName>
</protein>
<accession>A0ABV9U1V2</accession>
<dbReference type="Proteomes" id="UP001595872">
    <property type="component" value="Unassembled WGS sequence"/>
</dbReference>
<sequence length="113" mass="11934">MSFDGDRKAGGAVDRPLPSSQRRTFLEVLHQVVGETQPGVRSGLVARQGCPVLFVFNSANVALFADVGCDFDAATGWSFTWAENGCSIGPVEDASRVAASIARALRVAAEPRP</sequence>
<gene>
    <name evidence="1" type="ORF">ACFPCY_24090</name>
</gene>
<dbReference type="EMBL" id="JBHSIT010000007">
    <property type="protein sequence ID" value="MFC4910415.1"/>
    <property type="molecule type" value="Genomic_DNA"/>
</dbReference>
<keyword evidence="2" id="KW-1185">Reference proteome</keyword>
<evidence type="ECO:0000313" key="2">
    <source>
        <dbReference type="Proteomes" id="UP001595872"/>
    </source>
</evidence>
<name>A0ABV9U1V2_9ACTN</name>
<evidence type="ECO:0000313" key="1">
    <source>
        <dbReference type="EMBL" id="MFC4910415.1"/>
    </source>
</evidence>
<reference evidence="2" key="1">
    <citation type="journal article" date="2019" name="Int. J. Syst. Evol. Microbiol.">
        <title>The Global Catalogue of Microorganisms (GCM) 10K type strain sequencing project: providing services to taxonomists for standard genome sequencing and annotation.</title>
        <authorList>
            <consortium name="The Broad Institute Genomics Platform"/>
            <consortium name="The Broad Institute Genome Sequencing Center for Infectious Disease"/>
            <person name="Wu L."/>
            <person name="Ma J."/>
        </authorList>
    </citation>
    <scope>NUCLEOTIDE SEQUENCE [LARGE SCALE GENOMIC DNA]</scope>
    <source>
        <strain evidence="2">KLKA75</strain>
    </source>
</reference>